<dbReference type="AlphaFoldDB" id="A0A918WP72"/>
<evidence type="ECO:0000313" key="3">
    <source>
        <dbReference type="Proteomes" id="UP000644507"/>
    </source>
</evidence>
<comment type="caution">
    <text evidence="2">The sequence shown here is derived from an EMBL/GenBank/DDBJ whole genome shotgun (WGS) entry which is preliminary data.</text>
</comment>
<evidence type="ECO:0000256" key="1">
    <source>
        <dbReference type="SAM" id="Coils"/>
    </source>
</evidence>
<gene>
    <name evidence="2" type="ORF">GCM10007100_35280</name>
</gene>
<sequence>MSRILTQIFSGIGSSGLGGIGGFPAAQIDEVSSDVSRATARADRATQKAIEAEQKFERLQIVTQAMWEILQERLEVTDEELESKIQEVDLRDGVADGKMGGEVAICGNCHRKTGVRHHRRCMYCGFELKARHVVER</sequence>
<feature type="coiled-coil region" evidence="1">
    <location>
        <begin position="28"/>
        <end position="62"/>
    </location>
</feature>
<evidence type="ECO:0000313" key="2">
    <source>
        <dbReference type="EMBL" id="GHC64608.1"/>
    </source>
</evidence>
<dbReference type="Proteomes" id="UP000644507">
    <property type="component" value="Unassembled WGS sequence"/>
</dbReference>
<reference evidence="2" key="2">
    <citation type="submission" date="2020-09" db="EMBL/GenBank/DDBJ databases">
        <authorList>
            <person name="Sun Q."/>
            <person name="Kim S."/>
        </authorList>
    </citation>
    <scope>NUCLEOTIDE SEQUENCE</scope>
    <source>
        <strain evidence="2">KCTC 12988</strain>
    </source>
</reference>
<dbReference type="EMBL" id="BMXI01000018">
    <property type="protein sequence ID" value="GHC64608.1"/>
    <property type="molecule type" value="Genomic_DNA"/>
</dbReference>
<organism evidence="2 3">
    <name type="scientific">Roseibacillus persicicus</name>
    <dbReference type="NCBI Taxonomy" id="454148"/>
    <lineage>
        <taxon>Bacteria</taxon>
        <taxon>Pseudomonadati</taxon>
        <taxon>Verrucomicrobiota</taxon>
        <taxon>Verrucomicrobiia</taxon>
        <taxon>Verrucomicrobiales</taxon>
        <taxon>Verrucomicrobiaceae</taxon>
        <taxon>Roseibacillus</taxon>
    </lineage>
</organism>
<dbReference type="RefSeq" id="WP_189573096.1">
    <property type="nucleotide sequence ID" value="NZ_BMXI01000018.1"/>
</dbReference>
<keyword evidence="3" id="KW-1185">Reference proteome</keyword>
<accession>A0A918WP72</accession>
<name>A0A918WP72_9BACT</name>
<reference evidence="2" key="1">
    <citation type="journal article" date="2014" name="Int. J. Syst. Evol. Microbiol.">
        <title>Complete genome sequence of Corynebacterium casei LMG S-19264T (=DSM 44701T), isolated from a smear-ripened cheese.</title>
        <authorList>
            <consortium name="US DOE Joint Genome Institute (JGI-PGF)"/>
            <person name="Walter F."/>
            <person name="Albersmeier A."/>
            <person name="Kalinowski J."/>
            <person name="Ruckert C."/>
        </authorList>
    </citation>
    <scope>NUCLEOTIDE SEQUENCE</scope>
    <source>
        <strain evidence="2">KCTC 12988</strain>
    </source>
</reference>
<proteinExistence type="predicted"/>
<protein>
    <submittedName>
        <fullName evidence="2">Uncharacterized protein</fullName>
    </submittedName>
</protein>
<keyword evidence="1" id="KW-0175">Coiled coil</keyword>